<reference evidence="1 3" key="1">
    <citation type="journal article" date="2014" name="BMC Genomics">
        <title>Genome sequence of Anopheles sinensis provides insight into genetics basis of mosquito competence for malaria parasites.</title>
        <authorList>
            <person name="Zhou D."/>
            <person name="Zhang D."/>
            <person name="Ding G."/>
            <person name="Shi L."/>
            <person name="Hou Q."/>
            <person name="Ye Y."/>
            <person name="Xu Y."/>
            <person name="Zhou H."/>
            <person name="Xiong C."/>
            <person name="Li S."/>
            <person name="Yu J."/>
            <person name="Hong S."/>
            <person name="Yu X."/>
            <person name="Zou P."/>
            <person name="Chen C."/>
            <person name="Chang X."/>
            <person name="Wang W."/>
            <person name="Lv Y."/>
            <person name="Sun Y."/>
            <person name="Ma L."/>
            <person name="Shen B."/>
            <person name="Zhu C."/>
        </authorList>
    </citation>
    <scope>NUCLEOTIDE SEQUENCE [LARGE SCALE GENOMIC DNA]</scope>
</reference>
<dbReference type="PANTHER" id="PTHR31649">
    <property type="entry name" value="AGAP009604-PA"/>
    <property type="match status" value="1"/>
</dbReference>
<proteinExistence type="predicted"/>
<dbReference type="STRING" id="74873.A0A084VL69"/>
<dbReference type="Proteomes" id="UP000030765">
    <property type="component" value="Unassembled WGS sequence"/>
</dbReference>
<keyword evidence="3" id="KW-1185">Reference proteome</keyword>
<dbReference type="EMBL" id="ATLV01014417">
    <property type="status" value="NOT_ANNOTATED_CDS"/>
    <property type="molecule type" value="Genomic_DNA"/>
</dbReference>
<gene>
    <name evidence="1" type="ORF">ZHAS_00006115</name>
</gene>
<protein>
    <recommendedName>
        <fullName evidence="4">Farnesoic acid O-methyl transferase domain-containing protein</fullName>
    </recommendedName>
</protein>
<reference evidence="2" key="2">
    <citation type="submission" date="2020-05" db="UniProtKB">
        <authorList>
            <consortium name="EnsemblMetazoa"/>
        </authorList>
    </citation>
    <scope>IDENTIFICATION</scope>
</reference>
<dbReference type="SMART" id="SM00696">
    <property type="entry name" value="DM9"/>
    <property type="match status" value="4"/>
</dbReference>
<evidence type="ECO:0008006" key="4">
    <source>
        <dbReference type="Google" id="ProtNLM"/>
    </source>
</evidence>
<dbReference type="InterPro" id="IPR006616">
    <property type="entry name" value="DM9_repeat"/>
</dbReference>
<dbReference type="VEuPathDB" id="VectorBase:ASIC006115"/>
<dbReference type="OMA" id="PEHSCCY"/>
<name>A0A084VL69_ANOSI</name>
<evidence type="ECO:0000313" key="1">
    <source>
        <dbReference type="EMBL" id="KFB38713.1"/>
    </source>
</evidence>
<sequence>MLRWDKLHQLQWVRLTSQSRLPPHAFAIERRGKTKLYLARAQHLGSYTPGYFDAAEKKFFIVWGGEKHIKNDGEILCTRGEFVPWTDSNMLLRATPVGLSEQGEPLHFGRVKHNGRFIYGKVQRSHDRVCYVSINGKERAFNNYDIFLRFAVNPEVTNPAPLFEPPSTTGWVDYTFENIPSNAVVAVRSMLTLYVGRAKHRGSITPGVINPSQRTCTIVWGGSVWHKSLFEILINVNGTFVPVQNNEIPPNAFPAGLSEAGETLYIGRVIVEGNVLVGKVHPSHGVCYVPYDDEERGFADYEIFVS</sequence>
<dbReference type="PANTHER" id="PTHR31649:SF1">
    <property type="entry name" value="FARNESOIC ACID O-METHYL TRANSFERASE DOMAIN-CONTAINING PROTEIN"/>
    <property type="match status" value="1"/>
</dbReference>
<dbReference type="EnsemblMetazoa" id="ASIC006115-RA">
    <property type="protein sequence ID" value="ASIC006115-PA"/>
    <property type="gene ID" value="ASIC006115"/>
</dbReference>
<organism evidence="1">
    <name type="scientific">Anopheles sinensis</name>
    <name type="common">Mosquito</name>
    <dbReference type="NCBI Taxonomy" id="74873"/>
    <lineage>
        <taxon>Eukaryota</taxon>
        <taxon>Metazoa</taxon>
        <taxon>Ecdysozoa</taxon>
        <taxon>Arthropoda</taxon>
        <taxon>Hexapoda</taxon>
        <taxon>Insecta</taxon>
        <taxon>Pterygota</taxon>
        <taxon>Neoptera</taxon>
        <taxon>Endopterygota</taxon>
        <taxon>Diptera</taxon>
        <taxon>Nematocera</taxon>
        <taxon>Culicoidea</taxon>
        <taxon>Culicidae</taxon>
        <taxon>Anophelinae</taxon>
        <taxon>Anopheles</taxon>
    </lineage>
</organism>
<dbReference type="Pfam" id="PF11901">
    <property type="entry name" value="DM9"/>
    <property type="match status" value="2"/>
</dbReference>
<dbReference type="EMBL" id="KE524970">
    <property type="protein sequence ID" value="KFB38713.1"/>
    <property type="molecule type" value="Genomic_DNA"/>
</dbReference>
<dbReference type="VEuPathDB" id="VectorBase:ASIS007179"/>
<evidence type="ECO:0000313" key="3">
    <source>
        <dbReference type="Proteomes" id="UP000030765"/>
    </source>
</evidence>
<evidence type="ECO:0000313" key="2">
    <source>
        <dbReference type="EnsemblMetazoa" id="ASIC006115-PA"/>
    </source>
</evidence>
<dbReference type="AlphaFoldDB" id="A0A084VL69"/>
<dbReference type="OrthoDB" id="2142040at2759"/>
<accession>A0A084VL69</accession>